<keyword evidence="3" id="KW-1185">Reference proteome</keyword>
<dbReference type="InterPro" id="IPR002209">
    <property type="entry name" value="Fibroblast_GF_fam"/>
</dbReference>
<dbReference type="Proteomes" id="UP000886611">
    <property type="component" value="Unassembled WGS sequence"/>
</dbReference>
<comment type="caution">
    <text evidence="2">The sequence shown here is derived from an EMBL/GenBank/DDBJ whole genome shotgun (WGS) entry which is preliminary data.</text>
</comment>
<comment type="similarity">
    <text evidence="1">Belongs to the heparin-binding growth factors family.</text>
</comment>
<reference evidence="2 3" key="1">
    <citation type="journal article" date="2021" name="Cell">
        <title>Tracing the genetic footprints of vertebrate landing in non-teleost ray-finned fishes.</title>
        <authorList>
            <person name="Bi X."/>
            <person name="Wang K."/>
            <person name="Yang L."/>
            <person name="Pan H."/>
            <person name="Jiang H."/>
            <person name="Wei Q."/>
            <person name="Fang M."/>
            <person name="Yu H."/>
            <person name="Zhu C."/>
            <person name="Cai Y."/>
            <person name="He Y."/>
            <person name="Gan X."/>
            <person name="Zeng H."/>
            <person name="Yu D."/>
            <person name="Zhu Y."/>
            <person name="Jiang H."/>
            <person name="Qiu Q."/>
            <person name="Yang H."/>
            <person name="Zhang Y.E."/>
            <person name="Wang W."/>
            <person name="Zhu M."/>
            <person name="He S."/>
            <person name="Zhang G."/>
        </authorList>
    </citation>
    <scope>NUCLEOTIDE SEQUENCE [LARGE SCALE GENOMIC DNA]</scope>
    <source>
        <strain evidence="2">Bchr_013</strain>
    </source>
</reference>
<dbReference type="Pfam" id="PF00167">
    <property type="entry name" value="FGF"/>
    <property type="match status" value="1"/>
</dbReference>
<dbReference type="AlphaFoldDB" id="A0A8X7WX47"/>
<name>A0A8X7WX47_POLSE</name>
<feature type="non-terminal residue" evidence="2">
    <location>
        <position position="134"/>
    </location>
</feature>
<gene>
    <name evidence="2" type="primary">Fgf14</name>
    <name evidence="2" type="ORF">GTO96_0013309</name>
</gene>
<dbReference type="InterPro" id="IPR008996">
    <property type="entry name" value="IL1/FGF"/>
</dbReference>
<dbReference type="Gene3D" id="2.80.10.50">
    <property type="match status" value="1"/>
</dbReference>
<proteinExistence type="inferred from homology"/>
<dbReference type="EMBL" id="JAATIS010008602">
    <property type="protein sequence ID" value="KAG2456949.1"/>
    <property type="molecule type" value="Genomic_DNA"/>
</dbReference>
<feature type="non-terminal residue" evidence="2">
    <location>
        <position position="1"/>
    </location>
</feature>
<dbReference type="GO" id="GO:0008083">
    <property type="term" value="F:growth factor activity"/>
    <property type="evidence" value="ECO:0007669"/>
    <property type="project" value="InterPro"/>
</dbReference>
<sequence length="134" mass="14657">MKKKDCPRKAGTAAGVGRLGGEVLGVSILDAKASKSRARDECQTEVRIGRTPDLCESLFNLIPVGLRVVAIQAVKTGLYIAMNGEGYLYTSYVILHLADYGIQEAYGTANISDVTQELCDLINWFKNKIKFTKI</sequence>
<accession>A0A8X7WX47</accession>
<dbReference type="SUPFAM" id="SSF50353">
    <property type="entry name" value="Cytokine"/>
    <property type="match status" value="1"/>
</dbReference>
<evidence type="ECO:0000313" key="2">
    <source>
        <dbReference type="EMBL" id="KAG2456949.1"/>
    </source>
</evidence>
<evidence type="ECO:0000313" key="3">
    <source>
        <dbReference type="Proteomes" id="UP000886611"/>
    </source>
</evidence>
<organism evidence="2 3">
    <name type="scientific">Polypterus senegalus</name>
    <name type="common">Senegal bichir</name>
    <dbReference type="NCBI Taxonomy" id="55291"/>
    <lineage>
        <taxon>Eukaryota</taxon>
        <taxon>Metazoa</taxon>
        <taxon>Chordata</taxon>
        <taxon>Craniata</taxon>
        <taxon>Vertebrata</taxon>
        <taxon>Euteleostomi</taxon>
        <taxon>Actinopterygii</taxon>
        <taxon>Polypteriformes</taxon>
        <taxon>Polypteridae</taxon>
        <taxon>Polypterus</taxon>
    </lineage>
</organism>
<evidence type="ECO:0000256" key="1">
    <source>
        <dbReference type="ARBA" id="ARBA00007936"/>
    </source>
</evidence>
<protein>
    <submittedName>
        <fullName evidence="2">FGF14 factor</fullName>
    </submittedName>
</protein>